<keyword evidence="12" id="KW-1185">Reference proteome</keyword>
<dbReference type="Pfam" id="PF02753">
    <property type="entry name" value="PapD_C"/>
    <property type="match status" value="1"/>
</dbReference>
<dbReference type="EMBL" id="CP003350">
    <property type="protein sequence ID" value="AFC85783.1"/>
    <property type="molecule type" value="Genomic_DNA"/>
</dbReference>
<accession>H8L5I2</accession>
<gene>
    <name evidence="11" type="ordered locus">Fraau_1350</name>
</gene>
<name>H8L5I2_FRAAD</name>
<evidence type="ECO:0000256" key="7">
    <source>
        <dbReference type="ARBA" id="ARBA00023319"/>
    </source>
</evidence>
<dbReference type="Proteomes" id="UP000005234">
    <property type="component" value="Chromosome"/>
</dbReference>
<dbReference type="RefSeq" id="WP_014402789.1">
    <property type="nucleotide sequence ID" value="NC_017033.1"/>
</dbReference>
<evidence type="ECO:0000256" key="2">
    <source>
        <dbReference type="ARBA" id="ARBA00007399"/>
    </source>
</evidence>
<dbReference type="PROSITE" id="PS00635">
    <property type="entry name" value="PILI_CHAPERONE"/>
    <property type="match status" value="1"/>
</dbReference>
<dbReference type="InterPro" id="IPR016147">
    <property type="entry name" value="Pili_assmbl_chaperone_N"/>
</dbReference>
<evidence type="ECO:0000259" key="10">
    <source>
        <dbReference type="Pfam" id="PF02753"/>
    </source>
</evidence>
<keyword evidence="4" id="KW-0732">Signal</keyword>
<dbReference type="InterPro" id="IPR036316">
    <property type="entry name" value="Pili_assmbl_chap_C_dom_sf"/>
</dbReference>
<dbReference type="PANTHER" id="PTHR30251">
    <property type="entry name" value="PILUS ASSEMBLY CHAPERONE"/>
    <property type="match status" value="1"/>
</dbReference>
<feature type="domain" description="Pili assembly chaperone N-terminal" evidence="9">
    <location>
        <begin position="25"/>
        <end position="148"/>
    </location>
</feature>
<dbReference type="SUPFAM" id="SSF49354">
    <property type="entry name" value="PapD-like"/>
    <property type="match status" value="1"/>
</dbReference>
<dbReference type="GO" id="GO:0071555">
    <property type="term" value="P:cell wall organization"/>
    <property type="evidence" value="ECO:0007669"/>
    <property type="project" value="InterPro"/>
</dbReference>
<dbReference type="InterPro" id="IPR018046">
    <property type="entry name" value="Pili_assmbl_chaperone_CS"/>
</dbReference>
<keyword evidence="7" id="KW-0393">Immunoglobulin domain</keyword>
<sequence>MMLLCRGVGVWVWLALLLALPVRAGVVVGSTRVVFPGDAEEVTLRLSNQGERPSLVEAWVDDGDLHSTPDNAHAPFLVTPPLFRMDAGKDQSLRIFTMPHVFAADRESMFWLNVLEIPPKPRAMERGVNFLQFAVRSRLKLFYRPAGLHGDPAAAPTRLRWRRAGGGDPGDSPMLELVNPTPYFVTLIKVVALAGGRTYTGDTDMVAPFGHLRLALAGLSSWPAGVMRIEFETVNDYGAAVSGKAEIGP</sequence>
<keyword evidence="5" id="KW-0574">Periplasm</keyword>
<organism evidence="11 12">
    <name type="scientific">Frateuria aurantia (strain ATCC 33424 / DSM 6220 / KCTC 2777 / LMG 1558 / NBRC 3245 / NCIMB 13370)</name>
    <name type="common">Acetobacter aurantius</name>
    <dbReference type="NCBI Taxonomy" id="767434"/>
    <lineage>
        <taxon>Bacteria</taxon>
        <taxon>Pseudomonadati</taxon>
        <taxon>Pseudomonadota</taxon>
        <taxon>Gammaproteobacteria</taxon>
        <taxon>Lysobacterales</taxon>
        <taxon>Rhodanobacteraceae</taxon>
        <taxon>Frateuria</taxon>
    </lineage>
</organism>
<evidence type="ECO:0000256" key="6">
    <source>
        <dbReference type="ARBA" id="ARBA00023186"/>
    </source>
</evidence>
<evidence type="ECO:0000313" key="12">
    <source>
        <dbReference type="Proteomes" id="UP000005234"/>
    </source>
</evidence>
<feature type="domain" description="Pili assembly chaperone C-terminal" evidence="10">
    <location>
        <begin position="178"/>
        <end position="241"/>
    </location>
</feature>
<dbReference type="AlphaFoldDB" id="H8L5I2"/>
<dbReference type="HOGENOM" id="CLU_070768_0_2_6"/>
<dbReference type="InterPro" id="IPR008962">
    <property type="entry name" value="PapD-like_sf"/>
</dbReference>
<evidence type="ECO:0000256" key="1">
    <source>
        <dbReference type="ARBA" id="ARBA00004418"/>
    </source>
</evidence>
<evidence type="ECO:0000256" key="3">
    <source>
        <dbReference type="ARBA" id="ARBA00022558"/>
    </source>
</evidence>
<evidence type="ECO:0000313" key="11">
    <source>
        <dbReference type="EMBL" id="AFC85783.1"/>
    </source>
</evidence>
<dbReference type="Pfam" id="PF00345">
    <property type="entry name" value="PapD_N"/>
    <property type="match status" value="1"/>
</dbReference>
<dbReference type="STRING" id="767434.Fraau_1350"/>
<dbReference type="InterPro" id="IPR013783">
    <property type="entry name" value="Ig-like_fold"/>
</dbReference>
<dbReference type="OrthoDB" id="9131059at2"/>
<dbReference type="PANTHER" id="PTHR30251:SF2">
    <property type="entry name" value="FIMBRIAL CHAPERONE YADV-RELATED"/>
    <property type="match status" value="1"/>
</dbReference>
<protein>
    <submittedName>
        <fullName evidence="11">P pilus assembly protein, chaperone PapD</fullName>
    </submittedName>
</protein>
<reference evidence="11" key="1">
    <citation type="submission" date="2012-02" db="EMBL/GenBank/DDBJ databases">
        <title>The complete genome of Frateuria aurantia DSM 6220.</title>
        <authorList>
            <consortium name="US DOE Joint Genome Institute (JGI-PGF)"/>
            <person name="Lucas S."/>
            <person name="Copeland A."/>
            <person name="Lapidus A."/>
            <person name="Glavina del Rio T."/>
            <person name="Dalin E."/>
            <person name="Tice H."/>
            <person name="Bruce D."/>
            <person name="Goodwin L."/>
            <person name="Pitluck S."/>
            <person name="Peters L."/>
            <person name="Ovchinnikova G."/>
            <person name="Teshima H."/>
            <person name="Kyrpides N."/>
            <person name="Mavromatis K."/>
            <person name="Ivanova N."/>
            <person name="Brettin T."/>
            <person name="Detter J.C."/>
            <person name="Han C."/>
            <person name="Larimer F."/>
            <person name="Land M."/>
            <person name="Hauser L."/>
            <person name="Markowitz V."/>
            <person name="Cheng J.-F."/>
            <person name="Hugenholtz P."/>
            <person name="Woyke T."/>
            <person name="Wu D."/>
            <person name="Brambilla E."/>
            <person name="Klenk H.-P."/>
            <person name="Eisen J.A."/>
        </authorList>
    </citation>
    <scope>NUCLEOTIDE SEQUENCE</scope>
    <source>
        <strain evidence="11">DSM 6220</strain>
    </source>
</reference>
<comment type="subcellular location">
    <subcellularLocation>
        <location evidence="1 8">Periplasm</location>
    </subcellularLocation>
</comment>
<dbReference type="eggNOG" id="COG3121">
    <property type="taxonomic scope" value="Bacteria"/>
</dbReference>
<evidence type="ECO:0000256" key="5">
    <source>
        <dbReference type="ARBA" id="ARBA00022764"/>
    </source>
</evidence>
<dbReference type="PRINTS" id="PR00969">
    <property type="entry name" value="CHAPERONPILI"/>
</dbReference>
<keyword evidence="6 8" id="KW-0143">Chaperone</keyword>
<dbReference type="SUPFAM" id="SSF49584">
    <property type="entry name" value="Periplasmic chaperone C-domain"/>
    <property type="match status" value="1"/>
</dbReference>
<dbReference type="Gene3D" id="2.60.40.10">
    <property type="entry name" value="Immunoglobulins"/>
    <property type="match status" value="2"/>
</dbReference>
<dbReference type="InterPro" id="IPR001829">
    <property type="entry name" value="Pili_assmbl_chaperone_bac"/>
</dbReference>
<keyword evidence="3" id="KW-1029">Fimbrium biogenesis</keyword>
<proteinExistence type="inferred from homology"/>
<dbReference type="InterPro" id="IPR050643">
    <property type="entry name" value="Periplasmic_pilus_chap"/>
</dbReference>
<dbReference type="KEGG" id="fau:Fraau_1350"/>
<dbReference type="GO" id="GO:0030288">
    <property type="term" value="C:outer membrane-bounded periplasmic space"/>
    <property type="evidence" value="ECO:0007669"/>
    <property type="project" value="InterPro"/>
</dbReference>
<dbReference type="InterPro" id="IPR016148">
    <property type="entry name" value="Pili_assmbl_chaperone_C"/>
</dbReference>
<evidence type="ECO:0000256" key="8">
    <source>
        <dbReference type="RuleBase" id="RU003918"/>
    </source>
</evidence>
<evidence type="ECO:0000256" key="4">
    <source>
        <dbReference type="ARBA" id="ARBA00022729"/>
    </source>
</evidence>
<evidence type="ECO:0000259" key="9">
    <source>
        <dbReference type="Pfam" id="PF00345"/>
    </source>
</evidence>
<comment type="similarity">
    <text evidence="2 8">Belongs to the periplasmic pilus chaperone family.</text>
</comment>